<protein>
    <submittedName>
        <fullName evidence="3">HIT domain-containing protein</fullName>
    </submittedName>
</protein>
<evidence type="ECO:0000313" key="3">
    <source>
        <dbReference type="EMBL" id="THE11027.1"/>
    </source>
</evidence>
<evidence type="ECO:0000259" key="2">
    <source>
        <dbReference type="PROSITE" id="PS51084"/>
    </source>
</evidence>
<dbReference type="Proteomes" id="UP000306477">
    <property type="component" value="Unassembled WGS sequence"/>
</dbReference>
<reference evidence="3 4" key="1">
    <citation type="journal article" date="2019" name="Indoor Air">
        <title>Impacts of indoor surface finishes on bacterial viability.</title>
        <authorList>
            <person name="Hu J."/>
            <person name="Maamar S.B."/>
            <person name="Glawe A.J."/>
            <person name="Gottel N."/>
            <person name="Gilbert J.A."/>
            <person name="Hartmann E.M."/>
        </authorList>
    </citation>
    <scope>NUCLEOTIDE SEQUENCE [LARGE SCALE GENOMIC DNA]</scope>
    <source>
        <strain evidence="3 4">AF060A6</strain>
    </source>
</reference>
<dbReference type="GO" id="GO:0003824">
    <property type="term" value="F:catalytic activity"/>
    <property type="evidence" value="ECO:0007669"/>
    <property type="project" value="InterPro"/>
</dbReference>
<accession>A0A4S3PN86</accession>
<evidence type="ECO:0000256" key="1">
    <source>
        <dbReference type="PROSITE-ProRule" id="PRU00464"/>
    </source>
</evidence>
<dbReference type="AlphaFoldDB" id="A0A4S3PN86"/>
<dbReference type="RefSeq" id="WP_136380685.1">
    <property type="nucleotide sequence ID" value="NZ_SLUB01000035.1"/>
</dbReference>
<keyword evidence="4" id="KW-1185">Reference proteome</keyword>
<name>A0A4S3PN86_9BACI</name>
<dbReference type="Pfam" id="PF01230">
    <property type="entry name" value="HIT"/>
    <property type="match status" value="1"/>
</dbReference>
<dbReference type="Gene3D" id="3.30.428.10">
    <property type="entry name" value="HIT-like"/>
    <property type="match status" value="1"/>
</dbReference>
<organism evidence="3 4">
    <name type="scientific">Bacillus timonensis</name>
    <dbReference type="NCBI Taxonomy" id="1033734"/>
    <lineage>
        <taxon>Bacteria</taxon>
        <taxon>Bacillati</taxon>
        <taxon>Bacillota</taxon>
        <taxon>Bacilli</taxon>
        <taxon>Bacillales</taxon>
        <taxon>Bacillaceae</taxon>
        <taxon>Bacillus</taxon>
    </lineage>
</organism>
<dbReference type="SUPFAM" id="SSF54197">
    <property type="entry name" value="HIT-like"/>
    <property type="match status" value="1"/>
</dbReference>
<dbReference type="OrthoDB" id="9784774at2"/>
<feature type="short sequence motif" description="Histidine triad motif" evidence="1">
    <location>
        <begin position="90"/>
        <end position="94"/>
    </location>
</feature>
<comment type="caution">
    <text evidence="3">The sequence shown here is derived from an EMBL/GenBank/DDBJ whole genome shotgun (WGS) entry which is preliminary data.</text>
</comment>
<dbReference type="InterPro" id="IPR011146">
    <property type="entry name" value="HIT-like"/>
</dbReference>
<feature type="domain" description="HIT" evidence="2">
    <location>
        <begin position="35"/>
        <end position="106"/>
    </location>
</feature>
<evidence type="ECO:0000313" key="4">
    <source>
        <dbReference type="Proteomes" id="UP000306477"/>
    </source>
</evidence>
<dbReference type="PROSITE" id="PS51084">
    <property type="entry name" value="HIT_2"/>
    <property type="match status" value="1"/>
</dbReference>
<proteinExistence type="predicted"/>
<sequence length="148" mass="17119">MDCPICEKHRYPTDTIYESKNWVITPGPLASQILGYVYIEPKRHVENWAQFTNDEIYELGILIKNVEAALIEILHVDRLYAVTISEAVRHLHVHVIPREQGMDVKGLPLIEQATQQKVKTEKQINEDQLKWFTNQLKNYFGLATSCKG</sequence>
<dbReference type="EMBL" id="SLUB01000035">
    <property type="protein sequence ID" value="THE11027.1"/>
    <property type="molecule type" value="Genomic_DNA"/>
</dbReference>
<dbReference type="InterPro" id="IPR036265">
    <property type="entry name" value="HIT-like_sf"/>
</dbReference>
<gene>
    <name evidence="3" type="ORF">E1I69_16600</name>
</gene>